<protein>
    <submittedName>
        <fullName evidence="2">Uncharacterized protein</fullName>
    </submittedName>
</protein>
<evidence type="ECO:0000313" key="2">
    <source>
        <dbReference type="EMBL" id="ACN27905.1"/>
    </source>
</evidence>
<feature type="region of interest" description="Disordered" evidence="1">
    <location>
        <begin position="20"/>
        <end position="50"/>
    </location>
</feature>
<feature type="region of interest" description="Disordered" evidence="1">
    <location>
        <begin position="86"/>
        <end position="130"/>
    </location>
</feature>
<name>C0P4I9_MAIZE</name>
<reference evidence="2" key="1">
    <citation type="journal article" date="2009" name="PLoS Genet.">
        <title>Sequencing, mapping, and analysis of 27,455 maize full-length cDNAs.</title>
        <authorList>
            <person name="Soderlund C."/>
            <person name="Descour A."/>
            <person name="Kudrna D."/>
            <person name="Bomhoff M."/>
            <person name="Boyd L."/>
            <person name="Currie J."/>
            <person name="Angelova A."/>
            <person name="Collura K."/>
            <person name="Wissotski M."/>
            <person name="Ashley E."/>
            <person name="Morrow D."/>
            <person name="Fernandes J."/>
            <person name="Walbot V."/>
            <person name="Yu Y."/>
        </authorList>
    </citation>
    <scope>NUCLEOTIDE SEQUENCE</scope>
    <source>
        <strain evidence="2">B73</strain>
    </source>
</reference>
<evidence type="ECO:0000256" key="1">
    <source>
        <dbReference type="SAM" id="MobiDB-lite"/>
    </source>
</evidence>
<accession>C0P4I9</accession>
<feature type="compositionally biased region" description="Basic and acidic residues" evidence="1">
    <location>
        <begin position="121"/>
        <end position="130"/>
    </location>
</feature>
<proteinExistence type="evidence at transcript level"/>
<dbReference type="AlphaFoldDB" id="C0P4I9"/>
<sequence>MDVNRGRRCQLTLSRLQGPQPFRRQEGDCTAATRRGTDTPFHHHRQPPKLTSLAWPGTATVECPSAHSHSVSKLFEPLVLIRPELRTRHLHTPTPHATLRYGHGTASSPRHRRKKAWTSEGRCRQQLRAE</sequence>
<reference evidence="2" key="2">
    <citation type="submission" date="2012-06" db="EMBL/GenBank/DDBJ databases">
        <authorList>
            <person name="Yu Y."/>
            <person name="Currie J."/>
            <person name="Lomeli R."/>
            <person name="Angelova A."/>
            <person name="Collura K."/>
            <person name="Wissotski M."/>
            <person name="Campos D."/>
            <person name="Kudrna D."/>
            <person name="Golser W."/>
            <person name="Ashely E."/>
            <person name="Descour A."/>
            <person name="Fernandes J."/>
            <person name="Soderlund C."/>
            <person name="Walbot V."/>
        </authorList>
    </citation>
    <scope>NUCLEOTIDE SEQUENCE</scope>
    <source>
        <strain evidence="2">B73</strain>
    </source>
</reference>
<dbReference type="EMBL" id="BT063208">
    <property type="protein sequence ID" value="ACN27905.1"/>
    <property type="molecule type" value="mRNA"/>
</dbReference>
<organism evidence="2">
    <name type="scientific">Zea mays</name>
    <name type="common">Maize</name>
    <dbReference type="NCBI Taxonomy" id="4577"/>
    <lineage>
        <taxon>Eukaryota</taxon>
        <taxon>Viridiplantae</taxon>
        <taxon>Streptophyta</taxon>
        <taxon>Embryophyta</taxon>
        <taxon>Tracheophyta</taxon>
        <taxon>Spermatophyta</taxon>
        <taxon>Magnoliopsida</taxon>
        <taxon>Liliopsida</taxon>
        <taxon>Poales</taxon>
        <taxon>Poaceae</taxon>
        <taxon>PACMAD clade</taxon>
        <taxon>Panicoideae</taxon>
        <taxon>Andropogonodae</taxon>
        <taxon>Andropogoneae</taxon>
        <taxon>Tripsacinae</taxon>
        <taxon>Zea</taxon>
    </lineage>
</organism>